<organism evidence="1 2">
    <name type="scientific">Culex pipiens pipiens</name>
    <name type="common">Northern house mosquito</name>
    <dbReference type="NCBI Taxonomy" id="38569"/>
    <lineage>
        <taxon>Eukaryota</taxon>
        <taxon>Metazoa</taxon>
        <taxon>Ecdysozoa</taxon>
        <taxon>Arthropoda</taxon>
        <taxon>Hexapoda</taxon>
        <taxon>Insecta</taxon>
        <taxon>Pterygota</taxon>
        <taxon>Neoptera</taxon>
        <taxon>Endopterygota</taxon>
        <taxon>Diptera</taxon>
        <taxon>Nematocera</taxon>
        <taxon>Culicoidea</taxon>
        <taxon>Culicidae</taxon>
        <taxon>Culicinae</taxon>
        <taxon>Culicini</taxon>
        <taxon>Culex</taxon>
        <taxon>Culex</taxon>
    </lineage>
</organism>
<dbReference type="AlphaFoldDB" id="A0ABD1CHC7"/>
<dbReference type="Proteomes" id="UP001562425">
    <property type="component" value="Unassembled WGS sequence"/>
</dbReference>
<evidence type="ECO:0000313" key="2">
    <source>
        <dbReference type="Proteomes" id="UP001562425"/>
    </source>
</evidence>
<reference evidence="1 2" key="1">
    <citation type="submission" date="2024-05" db="EMBL/GenBank/DDBJ databases">
        <title>Culex pipiens pipiens assembly and annotation.</title>
        <authorList>
            <person name="Alout H."/>
            <person name="Durand T."/>
        </authorList>
    </citation>
    <scope>NUCLEOTIDE SEQUENCE [LARGE SCALE GENOMIC DNA]</scope>
    <source>
        <strain evidence="1">HA-2024</strain>
        <tissue evidence="1">Whole body</tissue>
    </source>
</reference>
<keyword evidence="2" id="KW-1185">Reference proteome</keyword>
<dbReference type="InterPro" id="IPR038765">
    <property type="entry name" value="Papain-like_cys_pep_sf"/>
</dbReference>
<proteinExistence type="predicted"/>
<dbReference type="EMBL" id="JBEHCU010012204">
    <property type="protein sequence ID" value="KAL1375791.1"/>
    <property type="molecule type" value="Genomic_DNA"/>
</dbReference>
<dbReference type="Gene3D" id="3.90.70.80">
    <property type="match status" value="1"/>
</dbReference>
<gene>
    <name evidence="1" type="ORF">pipiens_004586</name>
</gene>
<evidence type="ECO:0008006" key="3">
    <source>
        <dbReference type="Google" id="ProtNLM"/>
    </source>
</evidence>
<comment type="caution">
    <text evidence="1">The sequence shown here is derived from an EMBL/GenBank/DDBJ whole genome shotgun (WGS) entry which is preliminary data.</text>
</comment>
<evidence type="ECO:0000313" key="1">
    <source>
        <dbReference type="EMBL" id="KAL1375791.1"/>
    </source>
</evidence>
<sequence>MVVRYIRRHADAMKDNILMEIAAGRKDQDGNPFLGTDDEKFESFLEDLALNRTWASSESILAVQGLYGGTVRVHNPNYEPIVIGEQNEPVVGEGNEPRIEIYYNGLNHYNSVLKNKGGVSVIKVSEVVVPNDGKGKGNCVMGVGKGPAKIRAVGDEAKIRASSSCVMNYREEETTDENDHQQLNTREERREATVDETVCQQAVQPCVLQPETSTLAEMSTPRELAVTPLPIRQERQERNRTITPQKVERPKRVTKIPEKFKDYKL</sequence>
<protein>
    <recommendedName>
        <fullName evidence="3">OTU domain-containing protein</fullName>
    </recommendedName>
</protein>
<dbReference type="SUPFAM" id="SSF54001">
    <property type="entry name" value="Cysteine proteinases"/>
    <property type="match status" value="1"/>
</dbReference>
<name>A0ABD1CHC7_CULPP</name>
<accession>A0ABD1CHC7</accession>